<keyword evidence="2" id="KW-0812">Transmembrane</keyword>
<feature type="transmembrane region" description="Helical" evidence="2">
    <location>
        <begin position="20"/>
        <end position="41"/>
    </location>
</feature>
<dbReference type="WBParaSite" id="Pan_g931.t1">
    <property type="protein sequence ID" value="Pan_g931.t1"/>
    <property type="gene ID" value="Pan_g931"/>
</dbReference>
<name>A0A7E4WAB7_PANRE</name>
<sequence length="105" mass="12120">MPEICVSSDEELKDDYFEYVIVFFVVLDLLGILVMAVLIILETRTKMHYHRIKDRPAKLVLTREYLEKLRPPRKAAQVNTLPSFDSKQTQGNESAVKKDEPPKAT</sequence>
<dbReference type="AlphaFoldDB" id="A0A7E4WAB7"/>
<evidence type="ECO:0000256" key="2">
    <source>
        <dbReference type="SAM" id="Phobius"/>
    </source>
</evidence>
<feature type="compositionally biased region" description="Polar residues" evidence="1">
    <location>
        <begin position="77"/>
        <end position="93"/>
    </location>
</feature>
<dbReference type="Proteomes" id="UP000492821">
    <property type="component" value="Unassembled WGS sequence"/>
</dbReference>
<keyword evidence="3" id="KW-1185">Reference proteome</keyword>
<accession>A0A7E4WAB7</accession>
<keyword evidence="2" id="KW-1133">Transmembrane helix</keyword>
<evidence type="ECO:0000256" key="1">
    <source>
        <dbReference type="SAM" id="MobiDB-lite"/>
    </source>
</evidence>
<reference evidence="3" key="1">
    <citation type="journal article" date="2013" name="Genetics">
        <title>The draft genome and transcriptome of Panagrellus redivivus are shaped by the harsh demands of a free-living lifestyle.</title>
        <authorList>
            <person name="Srinivasan J."/>
            <person name="Dillman A.R."/>
            <person name="Macchietto M.G."/>
            <person name="Heikkinen L."/>
            <person name="Lakso M."/>
            <person name="Fracchia K.M."/>
            <person name="Antoshechkin I."/>
            <person name="Mortazavi A."/>
            <person name="Wong G."/>
            <person name="Sternberg P.W."/>
        </authorList>
    </citation>
    <scope>NUCLEOTIDE SEQUENCE [LARGE SCALE GENOMIC DNA]</scope>
    <source>
        <strain evidence="3">MT8872</strain>
    </source>
</reference>
<reference evidence="4" key="2">
    <citation type="submission" date="2020-10" db="UniProtKB">
        <authorList>
            <consortium name="WormBaseParasite"/>
        </authorList>
    </citation>
    <scope>IDENTIFICATION</scope>
</reference>
<feature type="compositionally biased region" description="Basic and acidic residues" evidence="1">
    <location>
        <begin position="95"/>
        <end position="105"/>
    </location>
</feature>
<organism evidence="3 4">
    <name type="scientific">Panagrellus redivivus</name>
    <name type="common">Microworm</name>
    <dbReference type="NCBI Taxonomy" id="6233"/>
    <lineage>
        <taxon>Eukaryota</taxon>
        <taxon>Metazoa</taxon>
        <taxon>Ecdysozoa</taxon>
        <taxon>Nematoda</taxon>
        <taxon>Chromadorea</taxon>
        <taxon>Rhabditida</taxon>
        <taxon>Tylenchina</taxon>
        <taxon>Panagrolaimomorpha</taxon>
        <taxon>Panagrolaimoidea</taxon>
        <taxon>Panagrolaimidae</taxon>
        <taxon>Panagrellus</taxon>
    </lineage>
</organism>
<keyword evidence="2" id="KW-0472">Membrane</keyword>
<feature type="region of interest" description="Disordered" evidence="1">
    <location>
        <begin position="72"/>
        <end position="105"/>
    </location>
</feature>
<evidence type="ECO:0000313" key="4">
    <source>
        <dbReference type="WBParaSite" id="Pan_g931.t1"/>
    </source>
</evidence>
<protein>
    <submittedName>
        <fullName evidence="4">Uncharacterized protein</fullName>
    </submittedName>
</protein>
<evidence type="ECO:0000313" key="3">
    <source>
        <dbReference type="Proteomes" id="UP000492821"/>
    </source>
</evidence>
<proteinExistence type="predicted"/>